<comment type="caution">
    <text evidence="4">The sequence shown here is derived from an EMBL/GenBank/DDBJ whole genome shotgun (WGS) entry which is preliminary data.</text>
</comment>
<accession>A0A1G4I1V1</accession>
<feature type="compositionally biased region" description="Basic and acidic residues" evidence="3">
    <location>
        <begin position="112"/>
        <end position="123"/>
    </location>
</feature>
<dbReference type="AlphaFoldDB" id="A0A1G4I1V1"/>
<keyword evidence="2" id="KW-0677">Repeat</keyword>
<sequence>MSDQDGNHSPSPSPSPCCSMESSAETLSCRGSRAESEVPHRSHLPKSDRQSRVRDEQLQRKRGGKCLESCSLYKSQVQENEVTGLNEPKGVETKLRKDRPRHHNNRGKRGARRDGGSNREGKLPTKGTAAVTATASGSSGRNVESPEWSKDVADSDNNSSYLSRGGGNGFKLFQKLCHPFSTHDVMPRWGPCSHKPEATDSAELEAIGDFMVTNSGDAGGMRSVLRKVANTIPSRVNSMALSVLPNFATGSSLIAIGVGDANGRVNYCEIPVGDAKLSRPSLSSQRKSESVVTTASQCRTDMDVSSISTSIPSVSPRQQLDTFGFQQQSVRKHTHQAYVEELDCLTSVPISQSVNCFQFLRPHLSPSTVSYLTSNDRVIKLFRVQREGLSMFHAFPEMESIVGPELSKTKYFPCATLPSLILPARVYSGNHINRIHGLSVCADDQSFLSVDDLEVFWWNFECADGSNGSRIADMRPPSGNMDDVVELVTTAGFHPTHNSLFFVGRNSGFLGIGDLREAATGAQRRYSTYVRGRAGAGWNSRLQDYGEILCSVSAAGFIGTDHIVTRDYFSLKLWDLRRTSEPCDMVRLMPYVEPYLRSLYESDAIFDRFSAAVDHVSGTIITGLYDGAVAAWQPFHSGRPGGEEILTFYRADPLALLCEVENGGRVTVETLQASFSRRLGVYCSTHSECGQFHQTHLPEPIANRVTCVSISEGGDRFAMSLRDGRGVFLFER</sequence>
<dbReference type="InterPro" id="IPR015943">
    <property type="entry name" value="WD40/YVTN_repeat-like_dom_sf"/>
</dbReference>
<evidence type="ECO:0000313" key="4">
    <source>
        <dbReference type="EMBL" id="SCU65696.1"/>
    </source>
</evidence>
<gene>
    <name evidence="4" type="ORF">TEOVI_000572400</name>
</gene>
<dbReference type="GO" id="GO:0019888">
    <property type="term" value="F:protein phosphatase regulator activity"/>
    <property type="evidence" value="ECO:0007669"/>
    <property type="project" value="InterPro"/>
</dbReference>
<dbReference type="PANTHER" id="PTHR11871">
    <property type="entry name" value="PROTEIN PHOSPHATASE PP2A REGULATORY SUBUNIT B"/>
    <property type="match status" value="1"/>
</dbReference>
<dbReference type="Proteomes" id="UP000195570">
    <property type="component" value="Unassembled WGS sequence"/>
</dbReference>
<evidence type="ECO:0000256" key="1">
    <source>
        <dbReference type="ARBA" id="ARBA00022574"/>
    </source>
</evidence>
<evidence type="ECO:0008006" key="6">
    <source>
        <dbReference type="Google" id="ProtNLM"/>
    </source>
</evidence>
<evidence type="ECO:0000313" key="5">
    <source>
        <dbReference type="Proteomes" id="UP000195570"/>
    </source>
</evidence>
<dbReference type="GO" id="GO:0000159">
    <property type="term" value="C:protein phosphatase type 2A complex"/>
    <property type="evidence" value="ECO:0007669"/>
    <property type="project" value="InterPro"/>
</dbReference>
<evidence type="ECO:0000256" key="3">
    <source>
        <dbReference type="SAM" id="MobiDB-lite"/>
    </source>
</evidence>
<keyword evidence="5" id="KW-1185">Reference proteome</keyword>
<protein>
    <recommendedName>
        <fullName evidence="6">Serine/threonine-protein phosphatase 2A 55 kDa regulatory subunit B</fullName>
    </recommendedName>
</protein>
<feature type="region of interest" description="Disordered" evidence="3">
    <location>
        <begin position="81"/>
        <end position="160"/>
    </location>
</feature>
<keyword evidence="1" id="KW-0853">WD repeat</keyword>
<dbReference type="PRINTS" id="PR00600">
    <property type="entry name" value="PP2APR55"/>
</dbReference>
<dbReference type="EMBL" id="CZPT02000365">
    <property type="protein sequence ID" value="SCU65696.1"/>
    <property type="molecule type" value="Genomic_DNA"/>
</dbReference>
<dbReference type="GeneID" id="92379664"/>
<name>A0A1G4I1V1_TRYEQ</name>
<organism evidence="4 5">
    <name type="scientific">Trypanosoma equiperdum</name>
    <dbReference type="NCBI Taxonomy" id="5694"/>
    <lineage>
        <taxon>Eukaryota</taxon>
        <taxon>Discoba</taxon>
        <taxon>Euglenozoa</taxon>
        <taxon>Kinetoplastea</taxon>
        <taxon>Metakinetoplastina</taxon>
        <taxon>Trypanosomatida</taxon>
        <taxon>Trypanosomatidae</taxon>
        <taxon>Trypanosoma</taxon>
    </lineage>
</organism>
<dbReference type="InterPro" id="IPR036322">
    <property type="entry name" value="WD40_repeat_dom_sf"/>
</dbReference>
<dbReference type="SUPFAM" id="SSF50978">
    <property type="entry name" value="WD40 repeat-like"/>
    <property type="match status" value="1"/>
</dbReference>
<proteinExistence type="predicted"/>
<dbReference type="Gene3D" id="2.130.10.10">
    <property type="entry name" value="YVTN repeat-like/Quinoprotein amine dehydrogenase"/>
    <property type="match status" value="1"/>
</dbReference>
<feature type="compositionally biased region" description="Basic residues" evidence="3">
    <location>
        <begin position="96"/>
        <end position="111"/>
    </location>
</feature>
<feature type="region of interest" description="Disordered" evidence="3">
    <location>
        <begin position="1"/>
        <end position="67"/>
    </location>
</feature>
<dbReference type="VEuPathDB" id="TriTrypDB:TEOVI_000572400"/>
<feature type="compositionally biased region" description="Low complexity" evidence="3">
    <location>
        <begin position="127"/>
        <end position="140"/>
    </location>
</feature>
<reference evidence="4" key="1">
    <citation type="submission" date="2016-09" db="EMBL/GenBank/DDBJ databases">
        <authorList>
            <person name="Hebert L."/>
            <person name="Moumen B."/>
        </authorList>
    </citation>
    <scope>NUCLEOTIDE SEQUENCE [LARGE SCALE GENOMIC DNA]</scope>
    <source>
        <strain evidence="4">OVI</strain>
    </source>
</reference>
<dbReference type="InterPro" id="IPR000009">
    <property type="entry name" value="PP2A_PR55"/>
</dbReference>
<evidence type="ECO:0000256" key="2">
    <source>
        <dbReference type="ARBA" id="ARBA00022737"/>
    </source>
</evidence>
<feature type="compositionally biased region" description="Basic and acidic residues" evidence="3">
    <location>
        <begin position="32"/>
        <end position="59"/>
    </location>
</feature>
<dbReference type="RefSeq" id="XP_067077256.1">
    <property type="nucleotide sequence ID" value="XM_067221155.1"/>
</dbReference>